<dbReference type="PANTHER" id="PTHR13439">
    <property type="entry name" value="CT120 PROTEIN"/>
    <property type="match status" value="1"/>
</dbReference>
<feature type="transmembrane region" description="Helical" evidence="1">
    <location>
        <begin position="171"/>
        <end position="194"/>
    </location>
</feature>
<feature type="transmembrane region" description="Helical" evidence="1">
    <location>
        <begin position="20"/>
        <end position="39"/>
    </location>
</feature>
<dbReference type="GO" id="GO:0005783">
    <property type="term" value="C:endoplasmic reticulum"/>
    <property type="evidence" value="ECO:0007669"/>
    <property type="project" value="TreeGrafter"/>
</dbReference>
<reference evidence="2 3" key="1">
    <citation type="submission" date="2014-04" db="EMBL/GenBank/DDBJ databases">
        <title>Evolutionary Origins and Diversification of the Mycorrhizal Mutualists.</title>
        <authorList>
            <consortium name="DOE Joint Genome Institute"/>
            <consortium name="Mycorrhizal Genomics Consortium"/>
            <person name="Kohler A."/>
            <person name="Kuo A."/>
            <person name="Nagy L.G."/>
            <person name="Floudas D."/>
            <person name="Copeland A."/>
            <person name="Barry K.W."/>
            <person name="Cichocki N."/>
            <person name="Veneault-Fourrey C."/>
            <person name="LaButti K."/>
            <person name="Lindquist E.A."/>
            <person name="Lipzen A."/>
            <person name="Lundell T."/>
            <person name="Morin E."/>
            <person name="Murat C."/>
            <person name="Riley R."/>
            <person name="Ohm R."/>
            <person name="Sun H."/>
            <person name="Tunlid A."/>
            <person name="Henrissat B."/>
            <person name="Grigoriev I.V."/>
            <person name="Hibbett D.S."/>
            <person name="Martin F."/>
        </authorList>
    </citation>
    <scope>NUCLEOTIDE SEQUENCE [LARGE SCALE GENOMIC DNA]</scope>
    <source>
        <strain evidence="2 3">FD-317 M1</strain>
    </source>
</reference>
<feature type="transmembrane region" description="Helical" evidence="1">
    <location>
        <begin position="227"/>
        <end position="251"/>
    </location>
</feature>
<accession>A0A0D0CV10</accession>
<evidence type="ECO:0000313" key="3">
    <source>
        <dbReference type="Proteomes" id="UP000053593"/>
    </source>
</evidence>
<dbReference type="GO" id="GO:0055088">
    <property type="term" value="P:lipid homeostasis"/>
    <property type="evidence" value="ECO:0007669"/>
    <property type="project" value="TreeGrafter"/>
</dbReference>
<dbReference type="EMBL" id="KN834764">
    <property type="protein sequence ID" value="KIK63437.1"/>
    <property type="molecule type" value="Genomic_DNA"/>
</dbReference>
<organism evidence="2 3">
    <name type="scientific">Collybiopsis luxurians FD-317 M1</name>
    <dbReference type="NCBI Taxonomy" id="944289"/>
    <lineage>
        <taxon>Eukaryota</taxon>
        <taxon>Fungi</taxon>
        <taxon>Dikarya</taxon>
        <taxon>Basidiomycota</taxon>
        <taxon>Agaricomycotina</taxon>
        <taxon>Agaricomycetes</taxon>
        <taxon>Agaricomycetidae</taxon>
        <taxon>Agaricales</taxon>
        <taxon>Marasmiineae</taxon>
        <taxon>Omphalotaceae</taxon>
        <taxon>Collybiopsis</taxon>
        <taxon>Collybiopsis luxurians</taxon>
    </lineage>
</organism>
<dbReference type="OrthoDB" id="341353at2759"/>
<gene>
    <name evidence="2" type="ORF">GYMLUDRAFT_241915</name>
</gene>
<dbReference type="HOGENOM" id="CLU_050079_0_0_1"/>
<keyword evidence="1" id="KW-1133">Transmembrane helix</keyword>
<evidence type="ECO:0000256" key="1">
    <source>
        <dbReference type="SAM" id="Phobius"/>
    </source>
</evidence>
<sequence>MFISLGHDFNSPLVPSERFQWSAFFLSFVGLASAYHVFAGSRFGITTPKQVSWIITTLASFTMTVASLPFVYDYFAGRGDVKGVRAFPELAVFANRFFQGYLLADLSMGTIYYRPQLSFLTGWIHHAVYLVIVEYAVRQNWAHLFCFAACMEFPTFILGIATLFPQLRSNVLFAASFFLTRILFHIVIAFTYYLPKNRPLSPSDVSTFEVLSSSSYSPPGALPAGSMAPAVILTCVFPMHATWFLGCINGFKKRAKLRREAEAKARESLIPIISLEIYSAPSKAGLSTTPKSSTSSSTPASAPLIRLPDAQSSLIRRPLPLARAQYLYDRYTNFYTTRYAHYSSRYAHYRARLRGGPRSAAASVKEQLKQSVSSLRPNLQRLPSLESLSSLHPLSSLPSPKFEMSAFRFQQVAETLTTSLPSREEVYRSVGLGRRRSRAKIQTQ</sequence>
<keyword evidence="1" id="KW-0812">Transmembrane</keyword>
<evidence type="ECO:0000313" key="2">
    <source>
        <dbReference type="EMBL" id="KIK63437.1"/>
    </source>
</evidence>
<keyword evidence="3" id="KW-1185">Reference proteome</keyword>
<feature type="transmembrane region" description="Helical" evidence="1">
    <location>
        <begin position="51"/>
        <end position="72"/>
    </location>
</feature>
<dbReference type="InterPro" id="IPR050846">
    <property type="entry name" value="TLCD"/>
</dbReference>
<evidence type="ECO:0008006" key="4">
    <source>
        <dbReference type="Google" id="ProtNLM"/>
    </source>
</evidence>
<feature type="transmembrane region" description="Helical" evidence="1">
    <location>
        <begin position="142"/>
        <end position="164"/>
    </location>
</feature>
<protein>
    <recommendedName>
        <fullName evidence="4">TLC domain-containing protein</fullName>
    </recommendedName>
</protein>
<dbReference type="PANTHER" id="PTHR13439:SF72">
    <property type="entry name" value="TLC DOMAIN-CONTAINING PROTEIN"/>
    <property type="match status" value="1"/>
</dbReference>
<dbReference type="Proteomes" id="UP000053593">
    <property type="component" value="Unassembled WGS sequence"/>
</dbReference>
<name>A0A0D0CV10_9AGAR</name>
<keyword evidence="1" id="KW-0472">Membrane</keyword>
<proteinExistence type="predicted"/>
<dbReference type="AlphaFoldDB" id="A0A0D0CV10"/>